<dbReference type="SUPFAM" id="SSF51905">
    <property type="entry name" value="FAD/NAD(P)-binding domain"/>
    <property type="match status" value="1"/>
</dbReference>
<dbReference type="PRINTS" id="PR00368">
    <property type="entry name" value="FADPNR"/>
</dbReference>
<organism evidence="8 9">
    <name type="scientific">Methylophaga thiooxydans</name>
    <dbReference type="NCBI Taxonomy" id="392484"/>
    <lineage>
        <taxon>Bacteria</taxon>
        <taxon>Pseudomonadati</taxon>
        <taxon>Pseudomonadota</taxon>
        <taxon>Gammaproteobacteria</taxon>
        <taxon>Thiotrichales</taxon>
        <taxon>Piscirickettsiaceae</taxon>
        <taxon>Methylophaga</taxon>
    </lineage>
</organism>
<evidence type="ECO:0000313" key="9">
    <source>
        <dbReference type="Proteomes" id="UP000029999"/>
    </source>
</evidence>
<dbReference type="PRINTS" id="PR00469">
    <property type="entry name" value="PNDRDTASEII"/>
</dbReference>
<evidence type="ECO:0000259" key="4">
    <source>
        <dbReference type="Pfam" id="PF01571"/>
    </source>
</evidence>
<dbReference type="Gene3D" id="3.10.20.440">
    <property type="entry name" value="2Fe-2S iron-sulphur cluster binding domain, sarcosine oxidase, alpha subunit, N-terminal domain"/>
    <property type="match status" value="1"/>
</dbReference>
<proteinExistence type="inferred from homology"/>
<dbReference type="SUPFAM" id="SSF103025">
    <property type="entry name" value="Folate-binding domain"/>
    <property type="match status" value="1"/>
</dbReference>
<sequence>MTGRIAKKRGEWINRDKPLTFEYEGQVVNGYEGDTISSALWAAGIRVLGRSFKYHRARGLLSFANHDVNALMTDGEDTNIRADVWPVSQGMTLSAVNTDGGVVKDRNKYIDKLSPFLPVGFYYKTFYKPKSLFPFWEDKIRKAAGLGKVNFNYPRLLKPKRYAHCDVLIVGAGASGLSAAVAAAKQGLNVILVDENKQAGGSLTYDFAGDQTTADTLNNLLDEVTSNANIRLITGAYAGGYYTDHLVPIVGVDGITKVRAKTVIVASGVFEQPPVFRYNDLPGVMLGSATQRLINRYAVKPFQKGVVVTANDHGYRTALDMAAVGIEVVAVIDMRRDGAKRDLAEKVTEKGIAVHKGSCIYEVVPASNKMAVKEVVVCHYNEDTAEADPRSAVRLSCDGVAMSAGWAPAAALLYQAGTKMRFDYDVQQFVPDQLPEGVFAAGKVNGVFDLKARLLDGQRAAVEASNYLGNASELITVTNPEMASPSHPYPIVNHPKGKNFVDFDEDIQVKDFINAAKEGFDNIELMKRFTTVGMGPSQGKHSNMNAIRILARIRQLPVEKIGTTTARPFFHPTPIGHLGGRSFHPHRYTAMHQWHVDNGGVMMEAGVWMRPAYYVPAGSNLSASDAVQEEAMAVRQSVGMIDGSTLGKIEVFGQDAAAFLERFYTGKFAGQKVGGSRIAMLLDEAGVMVDDGVAVRMAEDKFYVSTNSSNAATVYREMQRNIQLWGMQVTLVNLTGAMAAMTVAGPASRSVVETLTDIDVSAQGLPDGAYKEGQVAGVDARVMRVSFVSDLAFEIHVPYKAGMHVWQALMEAGKQVGIRAFGTDAQRLLRLEMGHHLVSHDTDGLTNPFEAHSESLVAMDKDFFIGQRSLKIIEKKPLNKKLVTFVLDNGFTGELPKECNLVIENGDIKGRVTSISHSNYLNRIIGFAFVSPEQSKSGSRFQVRTDSGAMVPATVTHAPFFHLLESEGA</sequence>
<dbReference type="InterPro" id="IPR023753">
    <property type="entry name" value="FAD/NAD-binding_dom"/>
</dbReference>
<evidence type="ECO:0000259" key="6">
    <source>
        <dbReference type="Pfam" id="PF08669"/>
    </source>
</evidence>
<comment type="caution">
    <text evidence="8">The sequence shown here is derived from an EMBL/GenBank/DDBJ whole genome shotgun (WGS) entry which is preliminary data.</text>
</comment>
<feature type="domain" description="Aminomethyltransferase C-terminal" evidence="6">
    <location>
        <begin position="880"/>
        <end position="961"/>
    </location>
</feature>
<dbReference type="PANTHER" id="PTHR43757">
    <property type="entry name" value="AMINOMETHYLTRANSFERASE"/>
    <property type="match status" value="1"/>
</dbReference>
<dbReference type="EC" id="1.5.99.5" evidence="8"/>
<dbReference type="InterPro" id="IPR041117">
    <property type="entry name" value="SoxA_A3"/>
</dbReference>
<name>A0A0A0BGC5_9GAMM</name>
<dbReference type="Gene3D" id="3.50.50.60">
    <property type="entry name" value="FAD/NAD(P)-binding domain"/>
    <property type="match status" value="1"/>
</dbReference>
<dbReference type="Pfam" id="PF01571">
    <property type="entry name" value="GCV_T"/>
    <property type="match status" value="1"/>
</dbReference>
<dbReference type="GO" id="GO:0050099">
    <property type="term" value="F:methylglutamate dehydrogenase activity"/>
    <property type="evidence" value="ECO:0007669"/>
    <property type="project" value="UniProtKB-EC"/>
</dbReference>
<evidence type="ECO:0000256" key="3">
    <source>
        <dbReference type="ARBA" id="ARBA00023002"/>
    </source>
</evidence>
<keyword evidence="3 8" id="KW-0560">Oxidoreductase</keyword>
<gene>
    <name evidence="8" type="primary">mgdC</name>
    <name evidence="8" type="ORF">LP43_1425</name>
</gene>
<keyword evidence="2" id="KW-0808">Transferase</keyword>
<dbReference type="AlphaFoldDB" id="A0A0A0BGC5"/>
<dbReference type="RefSeq" id="WP_036313647.1">
    <property type="nucleotide sequence ID" value="NZ_JRQD01000003.1"/>
</dbReference>
<dbReference type="InterPro" id="IPR036188">
    <property type="entry name" value="FAD/NAD-bd_sf"/>
</dbReference>
<dbReference type="InterPro" id="IPR006222">
    <property type="entry name" value="GCVT_N"/>
</dbReference>
<dbReference type="Pfam" id="PF07992">
    <property type="entry name" value="Pyr_redox_2"/>
    <property type="match status" value="1"/>
</dbReference>
<dbReference type="InterPro" id="IPR013977">
    <property type="entry name" value="GcvT_C"/>
</dbReference>
<dbReference type="Proteomes" id="UP000029999">
    <property type="component" value="Unassembled WGS sequence"/>
</dbReference>
<accession>A0A0A0BGC5</accession>
<dbReference type="InterPro" id="IPR027266">
    <property type="entry name" value="TrmE/GcvT-like"/>
</dbReference>
<dbReference type="Pfam" id="PF17806">
    <property type="entry name" value="SO_alpha_A3"/>
    <property type="match status" value="1"/>
</dbReference>
<dbReference type="SUPFAM" id="SSF101790">
    <property type="entry name" value="Aminomethyltransferase beta-barrel domain"/>
    <property type="match status" value="1"/>
</dbReference>
<dbReference type="EMBL" id="JRQD01000003">
    <property type="protein sequence ID" value="KGM06930.1"/>
    <property type="molecule type" value="Genomic_DNA"/>
</dbReference>
<dbReference type="GO" id="GO:0008483">
    <property type="term" value="F:transaminase activity"/>
    <property type="evidence" value="ECO:0007669"/>
    <property type="project" value="UniProtKB-KW"/>
</dbReference>
<protein>
    <submittedName>
        <fullName evidence="8">N-methyl glutamate dehydrogenase/oxidoreductase subunit C</fullName>
        <ecNumber evidence="8">1.5.99.5</ecNumber>
    </submittedName>
</protein>
<feature type="domain" description="SoxA A3" evidence="7">
    <location>
        <begin position="496"/>
        <end position="578"/>
    </location>
</feature>
<dbReference type="PANTHER" id="PTHR43757:SF2">
    <property type="entry name" value="AMINOMETHYLTRANSFERASE, MITOCHONDRIAL"/>
    <property type="match status" value="1"/>
</dbReference>
<evidence type="ECO:0000313" key="8">
    <source>
        <dbReference type="EMBL" id="KGM06930.1"/>
    </source>
</evidence>
<evidence type="ECO:0000259" key="7">
    <source>
        <dbReference type="Pfam" id="PF17806"/>
    </source>
</evidence>
<dbReference type="InterPro" id="IPR029043">
    <property type="entry name" value="GcvT/YgfZ_C"/>
</dbReference>
<dbReference type="Gene3D" id="1.10.10.1100">
    <property type="entry name" value="BFD-like [2Fe-2S]-binding domain"/>
    <property type="match status" value="1"/>
</dbReference>
<dbReference type="InterPro" id="IPR042204">
    <property type="entry name" value="2Fe-2S-bd_N"/>
</dbReference>
<keyword evidence="2" id="KW-0032">Aminotransferase</keyword>
<feature type="domain" description="GCVT N-terminal" evidence="4">
    <location>
        <begin position="591"/>
        <end position="861"/>
    </location>
</feature>
<dbReference type="Pfam" id="PF08669">
    <property type="entry name" value="GCV_T_C"/>
    <property type="match status" value="1"/>
</dbReference>
<dbReference type="Gene3D" id="3.30.1360.120">
    <property type="entry name" value="Probable tRNA modification gtpase trme, domain 1"/>
    <property type="match status" value="1"/>
</dbReference>
<reference evidence="8 9" key="1">
    <citation type="submission" date="2014-09" db="EMBL/GenBank/DDBJ databases">
        <authorList>
            <person name="Grob C."/>
            <person name="Taubert M."/>
            <person name="Howat A.M."/>
            <person name="Burns O.J."/>
            <person name="Dixon J.L."/>
            <person name="Chen Y."/>
            <person name="Murrell J.C."/>
        </authorList>
    </citation>
    <scope>NUCLEOTIDE SEQUENCE [LARGE SCALE GENOMIC DNA]</scope>
    <source>
        <strain evidence="8">L4</strain>
    </source>
</reference>
<evidence type="ECO:0000259" key="5">
    <source>
        <dbReference type="Pfam" id="PF07992"/>
    </source>
</evidence>
<evidence type="ECO:0000256" key="2">
    <source>
        <dbReference type="ARBA" id="ARBA00022576"/>
    </source>
</evidence>
<feature type="domain" description="FAD/NAD(P)-binding" evidence="5">
    <location>
        <begin position="166"/>
        <end position="445"/>
    </location>
</feature>
<dbReference type="Pfam" id="PF13510">
    <property type="entry name" value="Fer2_4"/>
    <property type="match status" value="1"/>
</dbReference>
<evidence type="ECO:0000256" key="1">
    <source>
        <dbReference type="ARBA" id="ARBA00008609"/>
    </source>
</evidence>
<dbReference type="STRING" id="392484.LP43_1425"/>
<dbReference type="InterPro" id="IPR028896">
    <property type="entry name" value="GcvT/YgfZ/DmdA"/>
</dbReference>
<comment type="similarity">
    <text evidence="1">Belongs to the GcvT family.</text>
</comment>
<dbReference type="InterPro" id="IPR041854">
    <property type="entry name" value="BFD-like_2Fe2S-bd_dom_sf"/>
</dbReference>